<dbReference type="EMBL" id="SMMG02000007">
    <property type="protein sequence ID" value="KAA3465683.1"/>
    <property type="molecule type" value="Genomic_DNA"/>
</dbReference>
<accession>A0A5B6V9G2</accession>
<sequence>MVLLSTPSYLNHPLFRSALSGWPCIILALSQTVETGSKIDKGLNRSIYPLVDHTEIVASGTESKGKAFGDHKRSGFAIPTPKFKRRAVSTVRDFPPGCGPSSSENRQIMVVHDSKDLTKSVLRLLKLRKCPYGPNYENAFMGRIVKIPLWAELRKCPYGPNYGNALMGRYVRMP</sequence>
<proteinExistence type="predicted"/>
<protein>
    <submittedName>
        <fullName evidence="1">Histone-lysine N-methyltransferase, H3 lysine-9 specific SUVH6-like</fullName>
    </submittedName>
</protein>
<keyword evidence="1" id="KW-0808">Transferase</keyword>
<keyword evidence="2" id="KW-1185">Reference proteome</keyword>
<comment type="caution">
    <text evidence="1">The sequence shown here is derived from an EMBL/GenBank/DDBJ whole genome shotgun (WGS) entry which is preliminary data.</text>
</comment>
<dbReference type="Proteomes" id="UP000325315">
    <property type="component" value="Unassembled WGS sequence"/>
</dbReference>
<dbReference type="AlphaFoldDB" id="A0A5B6V9G2"/>
<evidence type="ECO:0000313" key="2">
    <source>
        <dbReference type="Proteomes" id="UP000325315"/>
    </source>
</evidence>
<organism evidence="1 2">
    <name type="scientific">Gossypium australe</name>
    <dbReference type="NCBI Taxonomy" id="47621"/>
    <lineage>
        <taxon>Eukaryota</taxon>
        <taxon>Viridiplantae</taxon>
        <taxon>Streptophyta</taxon>
        <taxon>Embryophyta</taxon>
        <taxon>Tracheophyta</taxon>
        <taxon>Spermatophyta</taxon>
        <taxon>Magnoliopsida</taxon>
        <taxon>eudicotyledons</taxon>
        <taxon>Gunneridae</taxon>
        <taxon>Pentapetalae</taxon>
        <taxon>rosids</taxon>
        <taxon>malvids</taxon>
        <taxon>Malvales</taxon>
        <taxon>Malvaceae</taxon>
        <taxon>Malvoideae</taxon>
        <taxon>Gossypium</taxon>
    </lineage>
</organism>
<gene>
    <name evidence="1" type="ORF">EPI10_000826</name>
</gene>
<evidence type="ECO:0000313" key="1">
    <source>
        <dbReference type="EMBL" id="KAA3465683.1"/>
    </source>
</evidence>
<name>A0A5B6V9G2_9ROSI</name>
<keyword evidence="1" id="KW-0489">Methyltransferase</keyword>
<dbReference type="GO" id="GO:0032259">
    <property type="term" value="P:methylation"/>
    <property type="evidence" value="ECO:0007669"/>
    <property type="project" value="UniProtKB-KW"/>
</dbReference>
<dbReference type="GO" id="GO:0008168">
    <property type="term" value="F:methyltransferase activity"/>
    <property type="evidence" value="ECO:0007669"/>
    <property type="project" value="UniProtKB-KW"/>
</dbReference>
<reference evidence="2" key="1">
    <citation type="journal article" date="2019" name="Plant Biotechnol. J.">
        <title>Genome sequencing of the Australian wild diploid species Gossypium australe highlights disease resistance and delayed gland morphogenesis.</title>
        <authorList>
            <person name="Cai Y."/>
            <person name="Cai X."/>
            <person name="Wang Q."/>
            <person name="Wang P."/>
            <person name="Zhang Y."/>
            <person name="Cai C."/>
            <person name="Xu Y."/>
            <person name="Wang K."/>
            <person name="Zhou Z."/>
            <person name="Wang C."/>
            <person name="Geng S."/>
            <person name="Li B."/>
            <person name="Dong Q."/>
            <person name="Hou Y."/>
            <person name="Wang H."/>
            <person name="Ai P."/>
            <person name="Liu Z."/>
            <person name="Yi F."/>
            <person name="Sun M."/>
            <person name="An G."/>
            <person name="Cheng J."/>
            <person name="Zhang Y."/>
            <person name="Shi Q."/>
            <person name="Xie Y."/>
            <person name="Shi X."/>
            <person name="Chang Y."/>
            <person name="Huang F."/>
            <person name="Chen Y."/>
            <person name="Hong S."/>
            <person name="Mi L."/>
            <person name="Sun Q."/>
            <person name="Zhang L."/>
            <person name="Zhou B."/>
            <person name="Peng R."/>
            <person name="Zhang X."/>
            <person name="Liu F."/>
        </authorList>
    </citation>
    <scope>NUCLEOTIDE SEQUENCE [LARGE SCALE GENOMIC DNA]</scope>
    <source>
        <strain evidence="2">cv. PA1801</strain>
    </source>
</reference>